<name>A0A150WPQ5_BDEBC</name>
<gene>
    <name evidence="1" type="ORF">AZI86_03700</name>
</gene>
<comment type="caution">
    <text evidence="1">The sequence shown here is derived from an EMBL/GenBank/DDBJ whole genome shotgun (WGS) entry which is preliminary data.</text>
</comment>
<sequence>MKLFILIFSVLTLSACGGGYNPDKAVKENARTVGASTYEELSASKWRMTDLLKDISSGANFEVTFTLADNGSVTVHTFANSALGDGVNIQFTRIASALNVTVSAGTQVQDWSSYFSNVDASQPMTFTFDVHNNERPAHVLVWQGPKNASLNHRNTLYNSAEDSVDLGFAGSPGNGTSRYWGISFTDADITNALSSTPQETHE</sequence>
<accession>A0A150WPQ5</accession>
<dbReference type="PROSITE" id="PS51257">
    <property type="entry name" value="PROKAR_LIPOPROTEIN"/>
    <property type="match status" value="1"/>
</dbReference>
<evidence type="ECO:0000313" key="1">
    <source>
        <dbReference type="EMBL" id="KYG66175.1"/>
    </source>
</evidence>
<dbReference type="RefSeq" id="WP_061833741.1">
    <property type="nucleotide sequence ID" value="NZ_LUKE01000001.1"/>
</dbReference>
<reference evidence="1 2" key="1">
    <citation type="submission" date="2016-03" db="EMBL/GenBank/DDBJ databases">
        <authorList>
            <person name="Ploux O."/>
        </authorList>
    </citation>
    <scope>NUCLEOTIDE SEQUENCE [LARGE SCALE GENOMIC DNA]</scope>
    <source>
        <strain evidence="1 2">R0</strain>
    </source>
</reference>
<protein>
    <recommendedName>
        <fullName evidence="3">Lipoprotein</fullName>
    </recommendedName>
</protein>
<organism evidence="1 2">
    <name type="scientific">Bdellovibrio bacteriovorus</name>
    <dbReference type="NCBI Taxonomy" id="959"/>
    <lineage>
        <taxon>Bacteria</taxon>
        <taxon>Pseudomonadati</taxon>
        <taxon>Bdellovibrionota</taxon>
        <taxon>Bdellovibrionia</taxon>
        <taxon>Bdellovibrionales</taxon>
        <taxon>Pseudobdellovibrionaceae</taxon>
        <taxon>Bdellovibrio</taxon>
    </lineage>
</organism>
<dbReference type="EMBL" id="LUKE01000001">
    <property type="protein sequence ID" value="KYG66175.1"/>
    <property type="molecule type" value="Genomic_DNA"/>
</dbReference>
<dbReference type="AlphaFoldDB" id="A0A150WPQ5"/>
<keyword evidence="2" id="KW-1185">Reference proteome</keyword>
<proteinExistence type="predicted"/>
<dbReference type="OrthoDB" id="5292351at2"/>
<evidence type="ECO:0000313" key="2">
    <source>
        <dbReference type="Proteomes" id="UP000075320"/>
    </source>
</evidence>
<dbReference type="Proteomes" id="UP000075320">
    <property type="component" value="Unassembled WGS sequence"/>
</dbReference>
<evidence type="ECO:0008006" key="3">
    <source>
        <dbReference type="Google" id="ProtNLM"/>
    </source>
</evidence>